<protein>
    <submittedName>
        <fullName evidence="1">Uncharacterized protein</fullName>
    </submittedName>
</protein>
<dbReference type="AlphaFoldDB" id="A0A5N5QFS0"/>
<organism evidence="1 2">
    <name type="scientific">Ceratobasidium theobromae</name>
    <dbReference type="NCBI Taxonomy" id="1582974"/>
    <lineage>
        <taxon>Eukaryota</taxon>
        <taxon>Fungi</taxon>
        <taxon>Dikarya</taxon>
        <taxon>Basidiomycota</taxon>
        <taxon>Agaricomycotina</taxon>
        <taxon>Agaricomycetes</taxon>
        <taxon>Cantharellales</taxon>
        <taxon>Ceratobasidiaceae</taxon>
        <taxon>Ceratobasidium</taxon>
    </lineage>
</organism>
<reference evidence="1 2" key="1">
    <citation type="journal article" date="2019" name="Fungal Biol. Biotechnol.">
        <title>Draft genome sequence of fastidious pathogen Ceratobasidium theobromae, which causes vascular-streak dieback in Theobroma cacao.</title>
        <authorList>
            <person name="Ali S.S."/>
            <person name="Asman A."/>
            <person name="Shao J."/>
            <person name="Firmansyah A.P."/>
            <person name="Susilo A.W."/>
            <person name="Rosmana A."/>
            <person name="McMahon P."/>
            <person name="Junaid M."/>
            <person name="Guest D."/>
            <person name="Kheng T.Y."/>
            <person name="Meinhardt L.W."/>
            <person name="Bailey B.A."/>
        </authorList>
    </citation>
    <scope>NUCLEOTIDE SEQUENCE [LARGE SCALE GENOMIC DNA]</scope>
    <source>
        <strain evidence="1 2">CT2</strain>
    </source>
</reference>
<dbReference type="EMBL" id="SSOP01000157">
    <property type="protein sequence ID" value="KAB5590602.1"/>
    <property type="molecule type" value="Genomic_DNA"/>
</dbReference>
<comment type="caution">
    <text evidence="1">The sequence shown here is derived from an EMBL/GenBank/DDBJ whole genome shotgun (WGS) entry which is preliminary data.</text>
</comment>
<proteinExistence type="predicted"/>
<evidence type="ECO:0000313" key="1">
    <source>
        <dbReference type="EMBL" id="KAB5590602.1"/>
    </source>
</evidence>
<name>A0A5N5QFS0_9AGAM</name>
<dbReference type="Proteomes" id="UP000383932">
    <property type="component" value="Unassembled WGS sequence"/>
</dbReference>
<evidence type="ECO:0000313" key="2">
    <source>
        <dbReference type="Proteomes" id="UP000383932"/>
    </source>
</evidence>
<accession>A0A5N5QFS0</accession>
<sequence length="331" mass="37459">MLEASPALVDLTLYHDWVLDLILSLKNPLSKLQRLKLSTGGDPMARGPPRHNMLPSHNHPLGLFIQMLPQIEEIDLDMIEMPTLSPIPLNFHGMVQPSSSLRCFSAPPHLCAGLFASQVITGRLESLTIKSAQLKNPRQHYELIDIMGKTAWDLPCLKELIFERQCSAHSLSSKYLELANVLRAAPGLVKLDIGYFSIGLQEVCLKFNQLNHACELTSPLHMQIDKLLQLLAYIPVLEELIIFDMVTPPLSTERWDSLNPVLLKLKDTCPKLRQIEIYHQHCGNETSIAHWLDTDLGPRWIPQVNDELVSWWISFTSKMTRIKSQAVPYPG</sequence>
<keyword evidence="2" id="KW-1185">Reference proteome</keyword>
<gene>
    <name evidence="1" type="ORF">CTheo_5945</name>
</gene>